<proteinExistence type="predicted"/>
<reference evidence="2 3" key="1">
    <citation type="submission" date="2019-11" db="EMBL/GenBank/DDBJ databases">
        <title>Whole genome sequence of Oryza granulata.</title>
        <authorList>
            <person name="Li W."/>
        </authorList>
    </citation>
    <scope>NUCLEOTIDE SEQUENCE [LARGE SCALE GENOMIC DNA]</scope>
    <source>
        <strain evidence="3">cv. Menghai</strain>
        <tissue evidence="2">Leaf</tissue>
    </source>
</reference>
<keyword evidence="3" id="KW-1185">Reference proteome</keyword>
<dbReference type="Proteomes" id="UP000479710">
    <property type="component" value="Unassembled WGS sequence"/>
</dbReference>
<dbReference type="InterPro" id="IPR046533">
    <property type="entry name" value="DUF6598"/>
</dbReference>
<dbReference type="Pfam" id="PF20241">
    <property type="entry name" value="DUF6598"/>
    <property type="match status" value="1"/>
</dbReference>
<feature type="domain" description="DUF6598" evidence="1">
    <location>
        <begin position="2"/>
        <end position="86"/>
    </location>
</feature>
<evidence type="ECO:0000313" key="3">
    <source>
        <dbReference type="Proteomes" id="UP000479710"/>
    </source>
</evidence>
<organism evidence="2 3">
    <name type="scientific">Oryza meyeriana var. granulata</name>
    <dbReference type="NCBI Taxonomy" id="110450"/>
    <lineage>
        <taxon>Eukaryota</taxon>
        <taxon>Viridiplantae</taxon>
        <taxon>Streptophyta</taxon>
        <taxon>Embryophyta</taxon>
        <taxon>Tracheophyta</taxon>
        <taxon>Spermatophyta</taxon>
        <taxon>Magnoliopsida</taxon>
        <taxon>Liliopsida</taxon>
        <taxon>Poales</taxon>
        <taxon>Poaceae</taxon>
        <taxon>BOP clade</taxon>
        <taxon>Oryzoideae</taxon>
        <taxon>Oryzeae</taxon>
        <taxon>Oryzinae</taxon>
        <taxon>Oryza</taxon>
        <taxon>Oryza meyeriana</taxon>
    </lineage>
</organism>
<dbReference type="PANTHER" id="PTHR33065:SF88">
    <property type="entry name" value="OS11G0104220 PROTEIN"/>
    <property type="match status" value="1"/>
</dbReference>
<evidence type="ECO:0000313" key="2">
    <source>
        <dbReference type="EMBL" id="KAF0898085.1"/>
    </source>
</evidence>
<dbReference type="EMBL" id="SPHZ02000009">
    <property type="protein sequence ID" value="KAF0898085.1"/>
    <property type="molecule type" value="Genomic_DNA"/>
</dbReference>
<sequence>MVLTFSQLAKAVDATKEIKITEGSSDFGGRFAARVGSIVDEVLLIDSGDRPVAVNGDGVVQISRRVVVVDKDGALKLNAKAWRGNLDMNSEL</sequence>
<protein>
    <recommendedName>
        <fullName evidence="1">DUF6598 domain-containing protein</fullName>
    </recommendedName>
</protein>
<accession>A0A6G1CBR1</accession>
<name>A0A6G1CBR1_9ORYZ</name>
<evidence type="ECO:0000259" key="1">
    <source>
        <dbReference type="Pfam" id="PF20241"/>
    </source>
</evidence>
<dbReference type="PANTHER" id="PTHR33065">
    <property type="entry name" value="OS07G0486400 PROTEIN"/>
    <property type="match status" value="1"/>
</dbReference>
<dbReference type="AlphaFoldDB" id="A0A6G1CBR1"/>
<dbReference type="OrthoDB" id="678692at2759"/>
<gene>
    <name evidence="2" type="ORF">E2562_001751</name>
</gene>
<comment type="caution">
    <text evidence="2">The sequence shown here is derived from an EMBL/GenBank/DDBJ whole genome shotgun (WGS) entry which is preliminary data.</text>
</comment>